<evidence type="ECO:0000313" key="1">
    <source>
        <dbReference type="EMBL" id="GJS92121.1"/>
    </source>
</evidence>
<sequence>MEMWWWWDVVGVVEMKMKVVAARGGDGVTVTMVLVVYGATMGMAVVVCDEDGGDEGWEMKMMISRLVKEEGDLALRLPRQWGMIVRLVYMSVKMVIRGDVVDDGNGDEGVVLRWQA</sequence>
<gene>
    <name evidence="1" type="ORF">Tco_0774757</name>
</gene>
<accession>A0ABQ4ZS58</accession>
<dbReference type="EMBL" id="BQNB010011559">
    <property type="protein sequence ID" value="GJS92121.1"/>
    <property type="molecule type" value="Genomic_DNA"/>
</dbReference>
<dbReference type="Proteomes" id="UP001151760">
    <property type="component" value="Unassembled WGS sequence"/>
</dbReference>
<proteinExistence type="predicted"/>
<evidence type="ECO:0000313" key="2">
    <source>
        <dbReference type="Proteomes" id="UP001151760"/>
    </source>
</evidence>
<organism evidence="1 2">
    <name type="scientific">Tanacetum coccineum</name>
    <dbReference type="NCBI Taxonomy" id="301880"/>
    <lineage>
        <taxon>Eukaryota</taxon>
        <taxon>Viridiplantae</taxon>
        <taxon>Streptophyta</taxon>
        <taxon>Embryophyta</taxon>
        <taxon>Tracheophyta</taxon>
        <taxon>Spermatophyta</taxon>
        <taxon>Magnoliopsida</taxon>
        <taxon>eudicotyledons</taxon>
        <taxon>Gunneridae</taxon>
        <taxon>Pentapetalae</taxon>
        <taxon>asterids</taxon>
        <taxon>campanulids</taxon>
        <taxon>Asterales</taxon>
        <taxon>Asteraceae</taxon>
        <taxon>Asteroideae</taxon>
        <taxon>Anthemideae</taxon>
        <taxon>Anthemidinae</taxon>
        <taxon>Tanacetum</taxon>
    </lineage>
</organism>
<comment type="caution">
    <text evidence="1">The sequence shown here is derived from an EMBL/GenBank/DDBJ whole genome shotgun (WGS) entry which is preliminary data.</text>
</comment>
<protein>
    <submittedName>
        <fullName evidence="1">Uncharacterized protein</fullName>
    </submittedName>
</protein>
<keyword evidence="2" id="KW-1185">Reference proteome</keyword>
<reference evidence="1" key="2">
    <citation type="submission" date="2022-01" db="EMBL/GenBank/DDBJ databases">
        <authorList>
            <person name="Yamashiro T."/>
            <person name="Shiraishi A."/>
            <person name="Satake H."/>
            <person name="Nakayama K."/>
        </authorList>
    </citation>
    <scope>NUCLEOTIDE SEQUENCE</scope>
</reference>
<reference evidence="1" key="1">
    <citation type="journal article" date="2022" name="Int. J. Mol. Sci.">
        <title>Draft Genome of Tanacetum Coccineum: Genomic Comparison of Closely Related Tanacetum-Family Plants.</title>
        <authorList>
            <person name="Yamashiro T."/>
            <person name="Shiraishi A."/>
            <person name="Nakayama K."/>
            <person name="Satake H."/>
        </authorList>
    </citation>
    <scope>NUCLEOTIDE SEQUENCE</scope>
</reference>
<name>A0ABQ4ZS58_9ASTR</name>